<dbReference type="Proteomes" id="UP001589750">
    <property type="component" value="Unassembled WGS sequence"/>
</dbReference>
<evidence type="ECO:0000313" key="2">
    <source>
        <dbReference type="EMBL" id="MFB9311758.1"/>
    </source>
</evidence>
<accession>A0ABV5K6S2</accession>
<dbReference type="RefSeq" id="WP_140011013.1">
    <property type="nucleotide sequence ID" value="NZ_JBHMDG010000002.1"/>
</dbReference>
<feature type="signal peptide" evidence="1">
    <location>
        <begin position="1"/>
        <end position="29"/>
    </location>
</feature>
<sequence length="129" mass="13661">MTLKKWAARLGAATAVGVISIASATPALAASGSVLSLNQNAKSIFNDQNDAVSACDRTANNEYAVAFIDVRQADGSWLRRPSVVDTVADGTCNTEIRNVSREGAALRLWSCEITINGTLNACRYIQLDG</sequence>
<organism evidence="2 3">
    <name type="scientific">Nocardioides plantarum</name>
    <dbReference type="NCBI Taxonomy" id="29299"/>
    <lineage>
        <taxon>Bacteria</taxon>
        <taxon>Bacillati</taxon>
        <taxon>Actinomycetota</taxon>
        <taxon>Actinomycetes</taxon>
        <taxon>Propionibacteriales</taxon>
        <taxon>Nocardioidaceae</taxon>
        <taxon>Nocardioides</taxon>
    </lineage>
</organism>
<comment type="caution">
    <text evidence="2">The sequence shown here is derived from an EMBL/GenBank/DDBJ whole genome shotgun (WGS) entry which is preliminary data.</text>
</comment>
<evidence type="ECO:0000256" key="1">
    <source>
        <dbReference type="SAM" id="SignalP"/>
    </source>
</evidence>
<dbReference type="EMBL" id="JBHMDG010000002">
    <property type="protein sequence ID" value="MFB9311758.1"/>
    <property type="molecule type" value="Genomic_DNA"/>
</dbReference>
<feature type="chain" id="PRO_5047380379" description="Ricin B lectin domain-containing protein" evidence="1">
    <location>
        <begin position="30"/>
        <end position="129"/>
    </location>
</feature>
<gene>
    <name evidence="2" type="ORF">ACFFRI_01775</name>
</gene>
<keyword evidence="3" id="KW-1185">Reference proteome</keyword>
<reference evidence="2 3" key="1">
    <citation type="submission" date="2024-09" db="EMBL/GenBank/DDBJ databases">
        <authorList>
            <person name="Sun Q."/>
            <person name="Mori K."/>
        </authorList>
    </citation>
    <scope>NUCLEOTIDE SEQUENCE [LARGE SCALE GENOMIC DNA]</scope>
    <source>
        <strain evidence="2 3">JCM 9626</strain>
    </source>
</reference>
<keyword evidence="1" id="KW-0732">Signal</keyword>
<proteinExistence type="predicted"/>
<protein>
    <recommendedName>
        <fullName evidence="4">Ricin B lectin domain-containing protein</fullName>
    </recommendedName>
</protein>
<evidence type="ECO:0000313" key="3">
    <source>
        <dbReference type="Proteomes" id="UP001589750"/>
    </source>
</evidence>
<evidence type="ECO:0008006" key="4">
    <source>
        <dbReference type="Google" id="ProtNLM"/>
    </source>
</evidence>
<name>A0ABV5K6S2_9ACTN</name>